<comment type="caution">
    <text evidence="2">The sequence shown here is derived from an EMBL/GenBank/DDBJ whole genome shotgun (WGS) entry which is preliminary data.</text>
</comment>
<keyword evidence="1" id="KW-0472">Membrane</keyword>
<dbReference type="EMBL" id="JAENHP010000003">
    <property type="protein sequence ID" value="MBM2616285.1"/>
    <property type="molecule type" value="Genomic_DNA"/>
</dbReference>
<feature type="transmembrane region" description="Helical" evidence="1">
    <location>
        <begin position="376"/>
        <end position="396"/>
    </location>
</feature>
<protein>
    <recommendedName>
        <fullName evidence="4">Oxidoreductase</fullName>
    </recommendedName>
</protein>
<dbReference type="Proteomes" id="UP000632138">
    <property type="component" value="Unassembled WGS sequence"/>
</dbReference>
<keyword evidence="3" id="KW-1185">Reference proteome</keyword>
<dbReference type="RefSeq" id="WP_203376186.1">
    <property type="nucleotide sequence ID" value="NZ_JAENHP010000003.1"/>
</dbReference>
<evidence type="ECO:0000313" key="3">
    <source>
        <dbReference type="Proteomes" id="UP000632138"/>
    </source>
</evidence>
<sequence>MADESLLEQRLIEAVTLGEPLNLAGDSPVDADSMKAWDARRTVRARVLRDIVRGVLAPQPDSHRLRLHGVRIDGRLDLENLTSDLELELTNCYLPDGLLLRDATLFGLTLDRCLIGQPPGSDDTPVDAERLAARLLRLRRATVRAHNADGAVNLCDAHITGEFSGVGAHLENRSGPALNADRLRVGGEMILTGGFVALGAGDSGAVRLTEAHIGGQLIGNGAHLENTSGPALTADGLTVDQDLFLEDGFEAAGAGDAVLVLADVRVGGRLQLDLSDVNRARSGDPGPVDLDGLTYTGIPDVRPDWESLLHDRTSTYAAQPYQQLARAYRAAGDDRRCRRVLIAQRDDRVHRRQIGRWERTWNRLTKLTLGYGYQPWRALLGLLLVVAVSVAVSWFAGRHGGLAHAATVSRPAQPCTGSELVGVGLDLGTPLLKTAARESCVPTTTGAGPWLTVGGWFLQVLAWAFAALFVAGFTGAVRKVQS</sequence>
<evidence type="ECO:0000313" key="2">
    <source>
        <dbReference type="EMBL" id="MBM2616285.1"/>
    </source>
</evidence>
<evidence type="ECO:0000256" key="1">
    <source>
        <dbReference type="SAM" id="Phobius"/>
    </source>
</evidence>
<accession>A0ABS2A8Y2</accession>
<feature type="transmembrane region" description="Helical" evidence="1">
    <location>
        <begin position="456"/>
        <end position="477"/>
    </location>
</feature>
<reference evidence="2 3" key="1">
    <citation type="submission" date="2021-01" db="EMBL/GenBank/DDBJ databases">
        <title>Actinoplanes sp. nov. LDG1-06 isolated from lichen.</title>
        <authorList>
            <person name="Saeng-In P."/>
            <person name="Phongsopitanun W."/>
            <person name="Kanchanasin P."/>
            <person name="Yuki M."/>
            <person name="Kudo T."/>
            <person name="Ohkuma M."/>
            <person name="Tanasupawat S."/>
        </authorList>
    </citation>
    <scope>NUCLEOTIDE SEQUENCE [LARGE SCALE GENOMIC DNA]</scope>
    <source>
        <strain evidence="2 3">LDG1-06</strain>
    </source>
</reference>
<name>A0ABS2A8Y2_9ACTN</name>
<proteinExistence type="predicted"/>
<organism evidence="2 3">
    <name type="scientific">Paractinoplanes ovalisporus</name>
    <dbReference type="NCBI Taxonomy" id="2810368"/>
    <lineage>
        <taxon>Bacteria</taxon>
        <taxon>Bacillati</taxon>
        <taxon>Actinomycetota</taxon>
        <taxon>Actinomycetes</taxon>
        <taxon>Micromonosporales</taxon>
        <taxon>Micromonosporaceae</taxon>
        <taxon>Paractinoplanes</taxon>
    </lineage>
</organism>
<keyword evidence="1" id="KW-0812">Transmembrane</keyword>
<evidence type="ECO:0008006" key="4">
    <source>
        <dbReference type="Google" id="ProtNLM"/>
    </source>
</evidence>
<gene>
    <name evidence="2" type="ORF">JIG36_12025</name>
</gene>
<keyword evidence="1" id="KW-1133">Transmembrane helix</keyword>